<proteinExistence type="predicted"/>
<dbReference type="InterPro" id="IPR000210">
    <property type="entry name" value="BTB/POZ_dom"/>
</dbReference>
<protein>
    <recommendedName>
        <fullName evidence="1">BTB domain-containing protein</fullName>
    </recommendedName>
</protein>
<keyword evidence="3" id="KW-1185">Reference proteome</keyword>
<evidence type="ECO:0000313" key="2">
    <source>
        <dbReference type="EMBL" id="TFY69083.1"/>
    </source>
</evidence>
<evidence type="ECO:0000259" key="1">
    <source>
        <dbReference type="PROSITE" id="PS50097"/>
    </source>
</evidence>
<dbReference type="OrthoDB" id="3036049at2759"/>
<dbReference type="Proteomes" id="UP000298327">
    <property type="component" value="Unassembled WGS sequence"/>
</dbReference>
<feature type="domain" description="BTB" evidence="1">
    <location>
        <begin position="29"/>
        <end position="96"/>
    </location>
</feature>
<reference evidence="2 3" key="1">
    <citation type="submission" date="2019-02" db="EMBL/GenBank/DDBJ databases">
        <title>Genome sequencing of the rare red list fungi Dentipellis fragilis.</title>
        <authorList>
            <person name="Buettner E."/>
            <person name="Kellner H."/>
        </authorList>
    </citation>
    <scope>NUCLEOTIDE SEQUENCE [LARGE SCALE GENOMIC DNA]</scope>
    <source>
        <strain evidence="2 3">DSM 105465</strain>
    </source>
</reference>
<dbReference type="AlphaFoldDB" id="A0A4Y9Z5D1"/>
<accession>A0A4Y9Z5D1</accession>
<dbReference type="PROSITE" id="PS50097">
    <property type="entry name" value="BTB"/>
    <property type="match status" value="1"/>
</dbReference>
<dbReference type="InterPro" id="IPR011333">
    <property type="entry name" value="SKP1/BTB/POZ_sf"/>
</dbReference>
<dbReference type="STRING" id="205917.A0A4Y9Z5D1"/>
<sequence length="333" mass="37199">MASLHGLPFDLRDGLVPAYNRGDPWFDDGSVILLAGSKAFKVYRGLITRDSGYFAKLMSSPLAHNVLSAVVEGCSVVRVDEPPEGVSQALQWIFAGIGTPLPELDDFSGRAPVLKLANKYDIRQLRTALLTPLLHHYSDRLQLYSDWNGLETLPKPINPVHALNFARDTATHSFLPIAALDLSLFVSEAELLAANEPRRSSPYSPGLAHSIDEEAVALLRVHHKNLRKNLAKALSQFDEGRPLSPRRRCCSFKAFYQHIVEVVDGGPWVSRSDGRYGLDMLRVLKTDGARRSYCDQCLNELDGEAIRLYRQWWEDIPGLLGFGGWDDMFVQDV</sequence>
<dbReference type="Gene3D" id="3.30.710.10">
    <property type="entry name" value="Potassium Channel Kv1.1, Chain A"/>
    <property type="match status" value="1"/>
</dbReference>
<name>A0A4Y9Z5D1_9AGAM</name>
<gene>
    <name evidence="2" type="ORF">EVG20_g3299</name>
</gene>
<evidence type="ECO:0000313" key="3">
    <source>
        <dbReference type="Proteomes" id="UP000298327"/>
    </source>
</evidence>
<organism evidence="2 3">
    <name type="scientific">Dentipellis fragilis</name>
    <dbReference type="NCBI Taxonomy" id="205917"/>
    <lineage>
        <taxon>Eukaryota</taxon>
        <taxon>Fungi</taxon>
        <taxon>Dikarya</taxon>
        <taxon>Basidiomycota</taxon>
        <taxon>Agaricomycotina</taxon>
        <taxon>Agaricomycetes</taxon>
        <taxon>Russulales</taxon>
        <taxon>Hericiaceae</taxon>
        <taxon>Dentipellis</taxon>
    </lineage>
</organism>
<dbReference type="EMBL" id="SEOQ01000146">
    <property type="protein sequence ID" value="TFY69083.1"/>
    <property type="molecule type" value="Genomic_DNA"/>
</dbReference>
<comment type="caution">
    <text evidence="2">The sequence shown here is derived from an EMBL/GenBank/DDBJ whole genome shotgun (WGS) entry which is preliminary data.</text>
</comment>